<protein>
    <submittedName>
        <fullName evidence="3">F-box protein 36</fullName>
    </submittedName>
</protein>
<dbReference type="eggNOG" id="KOG1777">
    <property type="taxonomic scope" value="Eukaryota"/>
</dbReference>
<dbReference type="OMA" id="CNSDELW"/>
<evidence type="ECO:0000259" key="2">
    <source>
        <dbReference type="PROSITE" id="PS50181"/>
    </source>
</evidence>
<dbReference type="PANTHER" id="PTHR12874:SF9">
    <property type="entry name" value="F-BOX ONLY PROTEIN 48"/>
    <property type="match status" value="1"/>
</dbReference>
<dbReference type="KEGG" id="lcm:102345519"/>
<organism evidence="3 4">
    <name type="scientific">Latimeria chalumnae</name>
    <name type="common">Coelacanth</name>
    <dbReference type="NCBI Taxonomy" id="7897"/>
    <lineage>
        <taxon>Eukaryota</taxon>
        <taxon>Metazoa</taxon>
        <taxon>Chordata</taxon>
        <taxon>Craniata</taxon>
        <taxon>Vertebrata</taxon>
        <taxon>Euteleostomi</taxon>
        <taxon>Coelacanthiformes</taxon>
        <taxon>Coelacanthidae</taxon>
        <taxon>Latimeria</taxon>
    </lineage>
</organism>
<evidence type="ECO:0000313" key="4">
    <source>
        <dbReference type="Proteomes" id="UP000008672"/>
    </source>
</evidence>
<dbReference type="OrthoDB" id="3219396at2759"/>
<dbReference type="InParanoid" id="M3XLE2"/>
<dbReference type="SMART" id="SM00256">
    <property type="entry name" value="FBOX"/>
    <property type="match status" value="1"/>
</dbReference>
<dbReference type="Gene3D" id="1.20.1280.50">
    <property type="match status" value="1"/>
</dbReference>
<dbReference type="CDD" id="cd22106">
    <property type="entry name" value="F-box_FBXO36"/>
    <property type="match status" value="1"/>
</dbReference>
<accession>M3XLE2</accession>
<dbReference type="Bgee" id="ENSLACG00000010953">
    <property type="expression patterns" value="Expressed in muscle tissue"/>
</dbReference>
<dbReference type="GO" id="GO:0016567">
    <property type="term" value="P:protein ubiquitination"/>
    <property type="evidence" value="ECO:0007669"/>
    <property type="project" value="UniProtKB-UniRule"/>
</dbReference>
<reference evidence="3" key="3">
    <citation type="submission" date="2025-09" db="UniProtKB">
        <authorList>
            <consortium name="Ensembl"/>
        </authorList>
    </citation>
    <scope>IDENTIFICATION</scope>
</reference>
<gene>
    <name evidence="3" type="primary">FBXO36</name>
</gene>
<dbReference type="Pfam" id="PF12937">
    <property type="entry name" value="F-box-like"/>
    <property type="match status" value="1"/>
</dbReference>
<evidence type="ECO:0000313" key="3">
    <source>
        <dbReference type="Ensembl" id="ENSLACP00000023548.1"/>
    </source>
</evidence>
<reference evidence="4" key="1">
    <citation type="submission" date="2011-08" db="EMBL/GenBank/DDBJ databases">
        <title>The draft genome of Latimeria chalumnae.</title>
        <authorList>
            <person name="Di Palma F."/>
            <person name="Alfoldi J."/>
            <person name="Johnson J."/>
            <person name="Berlin A."/>
            <person name="Gnerre S."/>
            <person name="Jaffe D."/>
            <person name="MacCallum I."/>
            <person name="Young S."/>
            <person name="Walker B.J."/>
            <person name="Lander E."/>
            <person name="Lindblad-Toh K."/>
        </authorList>
    </citation>
    <scope>NUCLEOTIDE SEQUENCE [LARGE SCALE GENOMIC DNA]</scope>
    <source>
        <strain evidence="4">Wild caught</strain>
    </source>
</reference>
<reference evidence="3" key="2">
    <citation type="submission" date="2025-08" db="UniProtKB">
        <authorList>
            <consortium name="Ensembl"/>
        </authorList>
    </citation>
    <scope>IDENTIFICATION</scope>
</reference>
<dbReference type="FunCoup" id="M3XLE2">
    <property type="interactions" value="139"/>
</dbReference>
<dbReference type="EMBL" id="AFYH01174958">
    <property type="status" value="NOT_ANNOTATED_CDS"/>
    <property type="molecule type" value="Genomic_DNA"/>
</dbReference>
<dbReference type="GO" id="GO:0019005">
    <property type="term" value="C:SCF ubiquitin ligase complex"/>
    <property type="evidence" value="ECO:0007669"/>
    <property type="project" value="UniProtKB-UniRule"/>
</dbReference>
<keyword evidence="1" id="KW-0833">Ubl conjugation pathway</keyword>
<dbReference type="Ensembl" id="ENSLACT00000025948.1">
    <property type="protein sequence ID" value="ENSLACP00000023548.1"/>
    <property type="gene ID" value="ENSLACG00000010953.2"/>
</dbReference>
<dbReference type="GeneID" id="102345519"/>
<sequence>MASLLKETLFQTSAQAPAPSKDFFQFAVTKSEVIWRWWKISLRSEFRKTKPGELRENHTDFLDDASLHVQIGVVFGSNILDYSRRLCQGQFDFLERLPDYLLLYIFSFLDLEDIARLSQTSHRLKKLCSSNDLWELIVETSCDTITPEMRALAHEVGWKQFFFTNKLQLQVQLRRRREKQLVLPEEPRL</sequence>
<dbReference type="HOGENOM" id="CLU_108656_0_0_1"/>
<dbReference type="GO" id="GO:0031146">
    <property type="term" value="P:SCF-dependent proteasomal ubiquitin-dependent protein catabolic process"/>
    <property type="evidence" value="ECO:0007669"/>
    <property type="project" value="UniProtKB-UniRule"/>
</dbReference>
<dbReference type="CTD" id="767780"/>
<dbReference type="SUPFAM" id="SSF81383">
    <property type="entry name" value="F-box domain"/>
    <property type="match status" value="1"/>
</dbReference>
<dbReference type="EMBL" id="AFYH01174957">
    <property type="status" value="NOT_ANNOTATED_CDS"/>
    <property type="molecule type" value="Genomic_DNA"/>
</dbReference>
<dbReference type="InterPro" id="IPR001810">
    <property type="entry name" value="F-box_dom"/>
</dbReference>
<dbReference type="STRING" id="7897.ENSLACP00000023548"/>
<name>M3XLE2_LATCH</name>
<dbReference type="GO" id="GO:0005737">
    <property type="term" value="C:cytoplasm"/>
    <property type="evidence" value="ECO:0007669"/>
    <property type="project" value="TreeGrafter"/>
</dbReference>
<dbReference type="AlphaFoldDB" id="M3XLE2"/>
<dbReference type="PROSITE" id="PS50181">
    <property type="entry name" value="FBOX"/>
    <property type="match status" value="1"/>
</dbReference>
<comment type="pathway">
    <text evidence="1">Protein modification; protein ubiquitination.</text>
</comment>
<proteinExistence type="predicted"/>
<dbReference type="GeneTree" id="ENSGT00390000001015"/>
<keyword evidence="4" id="KW-1185">Reference proteome</keyword>
<feature type="domain" description="F-box" evidence="2">
    <location>
        <begin position="91"/>
        <end position="137"/>
    </location>
</feature>
<evidence type="ECO:0000256" key="1">
    <source>
        <dbReference type="RuleBase" id="RU369085"/>
    </source>
</evidence>
<dbReference type="InterPro" id="IPR036047">
    <property type="entry name" value="F-box-like_dom_sf"/>
</dbReference>
<dbReference type="PANTHER" id="PTHR12874">
    <property type="entry name" value="F-BOX ONLY PROTEIN 48-RELATED"/>
    <property type="match status" value="1"/>
</dbReference>
<dbReference type="Proteomes" id="UP000008672">
    <property type="component" value="Unassembled WGS sequence"/>
</dbReference>